<reference evidence="3" key="2">
    <citation type="submission" date="2020-12" db="EMBL/GenBank/DDBJ databases">
        <title>New Spironucleus salmonicida genome in near-complete chromosomes.</title>
        <authorList>
            <person name="Xu F."/>
            <person name="Kurt Z."/>
            <person name="Jimenez-Gonzalez A."/>
            <person name="Astvaldsson A."/>
            <person name="Andersson J.O."/>
            <person name="Svard S.G."/>
        </authorList>
    </citation>
    <scope>NUCLEOTIDE SEQUENCE</scope>
    <source>
        <strain evidence="3">ATCC 50377</strain>
    </source>
</reference>
<keyword evidence="4" id="KW-1185">Reference proteome</keyword>
<evidence type="ECO:0000256" key="1">
    <source>
        <dbReference type="SAM" id="Coils"/>
    </source>
</evidence>
<accession>V6LJP4</accession>
<dbReference type="EMBL" id="AUWU02000004">
    <property type="protein sequence ID" value="KAH0574319.1"/>
    <property type="molecule type" value="Genomic_DNA"/>
</dbReference>
<evidence type="ECO:0000313" key="3">
    <source>
        <dbReference type="EMBL" id="KAH0574319.1"/>
    </source>
</evidence>
<dbReference type="AlphaFoldDB" id="V6LJP4"/>
<keyword evidence="1" id="KW-0175">Coiled coil</keyword>
<dbReference type="EMBL" id="KI546107">
    <property type="protein sequence ID" value="EST44815.1"/>
    <property type="molecule type" value="Genomic_DNA"/>
</dbReference>
<organism evidence="2">
    <name type="scientific">Spironucleus salmonicida</name>
    <dbReference type="NCBI Taxonomy" id="348837"/>
    <lineage>
        <taxon>Eukaryota</taxon>
        <taxon>Metamonada</taxon>
        <taxon>Diplomonadida</taxon>
        <taxon>Hexamitidae</taxon>
        <taxon>Hexamitinae</taxon>
        <taxon>Spironucleus</taxon>
    </lineage>
</organism>
<dbReference type="VEuPathDB" id="GiardiaDB:SS50377_24274"/>
<name>V6LJP4_9EUKA</name>
<proteinExistence type="predicted"/>
<evidence type="ECO:0000313" key="2">
    <source>
        <dbReference type="EMBL" id="EST44815.1"/>
    </source>
</evidence>
<feature type="coiled-coil region" evidence="1">
    <location>
        <begin position="58"/>
        <end position="85"/>
    </location>
</feature>
<dbReference type="Proteomes" id="UP000018208">
    <property type="component" value="Unassembled WGS sequence"/>
</dbReference>
<protein>
    <submittedName>
        <fullName evidence="2">Uncharacterized protein</fullName>
    </submittedName>
</protein>
<evidence type="ECO:0000313" key="4">
    <source>
        <dbReference type="Proteomes" id="UP000018208"/>
    </source>
</evidence>
<feature type="coiled-coil region" evidence="1">
    <location>
        <begin position="267"/>
        <end position="301"/>
    </location>
</feature>
<gene>
    <name evidence="2" type="ORF">SS50377_15260</name>
    <name evidence="3" type="ORF">SS50377_24274</name>
</gene>
<sequence length="439" mass="49771">MLTSQSISRPRAMRAIKTARGMRQPLVISPAAREKRPGTSIGSAQRCDFSSIKSVEKRLQQEQIVRKKEQKLVKLEVEIHYLEAKIASCSLPSLQTTAASDAAHLSCLRQNLVTANAGIYAHISREIALLHQRLRASALINTVLGRNSELHPTIDPSKFEHLNHEFHRFALERKIEIDSKFIEIAETCINSGQNVTLPSCYTRKIDPPDIPQAPTYLFRVIEDILQRAKFSPKLDKTAEEVAAMLADWDAKNKQRFEHQILPIFGDFEDAPERVQQLKQAARQLENQIAIRKRQILEIEAERGVLDGNFAKFDVFQAALSRVLGIQNREAGVFDAFQRLEFRVDALAQSLRGIAAKGLLGAEKVLKLRLREYTQLESEGKNAKKTAKISQQKRVEMSGRKVMRYEPARGQRIKQTEIAEREKQRKAALAIADDESDFYV</sequence>
<reference evidence="2 3" key="1">
    <citation type="journal article" date="2014" name="PLoS Genet.">
        <title>The Genome of Spironucleus salmonicida Highlights a Fish Pathogen Adapted to Fluctuating Environments.</title>
        <authorList>
            <person name="Xu F."/>
            <person name="Jerlstrom-Hultqvist J."/>
            <person name="Einarsson E."/>
            <person name="Astvaldsson A."/>
            <person name="Svard S.G."/>
            <person name="Andersson J.O."/>
        </authorList>
    </citation>
    <scope>NUCLEOTIDE SEQUENCE</scope>
    <source>
        <strain evidence="3">ATCC 50377</strain>
    </source>
</reference>